<dbReference type="RefSeq" id="WP_094853893.1">
    <property type="nucleotide sequence ID" value="NZ_NEVM01000002.1"/>
</dbReference>
<evidence type="ECO:0000259" key="6">
    <source>
        <dbReference type="Pfam" id="PF02826"/>
    </source>
</evidence>
<dbReference type="PANTHER" id="PTHR10996">
    <property type="entry name" value="2-HYDROXYACID DEHYDROGENASE-RELATED"/>
    <property type="match status" value="1"/>
</dbReference>
<feature type="domain" description="D-isomer specific 2-hydroxyacid dehydrogenase catalytic" evidence="5">
    <location>
        <begin position="21"/>
        <end position="319"/>
    </location>
</feature>
<dbReference type="GO" id="GO:0051287">
    <property type="term" value="F:NAD binding"/>
    <property type="evidence" value="ECO:0007669"/>
    <property type="project" value="InterPro"/>
</dbReference>
<evidence type="ECO:0000313" key="8">
    <source>
        <dbReference type="Proteomes" id="UP000216020"/>
    </source>
</evidence>
<dbReference type="GO" id="GO:0003714">
    <property type="term" value="F:transcription corepressor activity"/>
    <property type="evidence" value="ECO:0007669"/>
    <property type="project" value="InterPro"/>
</dbReference>
<evidence type="ECO:0000313" key="7">
    <source>
        <dbReference type="EMBL" id="OZI34904.1"/>
    </source>
</evidence>
<dbReference type="InterPro" id="IPR050223">
    <property type="entry name" value="D-isomer_2-hydroxyacid_DH"/>
</dbReference>
<organism evidence="7 8">
    <name type="scientific">Bordetella genomosp. 10</name>
    <dbReference type="NCBI Taxonomy" id="1416804"/>
    <lineage>
        <taxon>Bacteria</taxon>
        <taxon>Pseudomonadati</taxon>
        <taxon>Pseudomonadota</taxon>
        <taxon>Betaproteobacteria</taxon>
        <taxon>Burkholderiales</taxon>
        <taxon>Alcaligenaceae</taxon>
        <taxon>Bordetella</taxon>
    </lineage>
</organism>
<dbReference type="SUPFAM" id="SSF51735">
    <property type="entry name" value="NAD(P)-binding Rossmann-fold domains"/>
    <property type="match status" value="1"/>
</dbReference>
<name>A0A261SBY7_9BORD</name>
<dbReference type="OrthoDB" id="9805416at2"/>
<dbReference type="InterPro" id="IPR029753">
    <property type="entry name" value="D-isomer_DH_CS"/>
</dbReference>
<comment type="similarity">
    <text evidence="1 4">Belongs to the D-isomer specific 2-hydroxyacid dehydrogenase family.</text>
</comment>
<keyword evidence="8" id="KW-1185">Reference proteome</keyword>
<proteinExistence type="inferred from homology"/>
<dbReference type="AlphaFoldDB" id="A0A261SBY7"/>
<dbReference type="PROSITE" id="PS00671">
    <property type="entry name" value="D_2_HYDROXYACID_DH_3"/>
    <property type="match status" value="1"/>
</dbReference>
<dbReference type="Pfam" id="PF00389">
    <property type="entry name" value="2-Hacid_dh"/>
    <property type="match status" value="1"/>
</dbReference>
<evidence type="ECO:0008006" key="9">
    <source>
        <dbReference type="Google" id="ProtNLM"/>
    </source>
</evidence>
<protein>
    <recommendedName>
        <fullName evidence="9">Dihydrofolate reductase</fullName>
    </recommendedName>
</protein>
<feature type="domain" description="D-isomer specific 2-hydroxyacid dehydrogenase NAD-binding" evidence="6">
    <location>
        <begin position="114"/>
        <end position="290"/>
    </location>
</feature>
<dbReference type="SUPFAM" id="SSF52283">
    <property type="entry name" value="Formate/glycerate dehydrogenase catalytic domain-like"/>
    <property type="match status" value="1"/>
</dbReference>
<keyword evidence="2 4" id="KW-0560">Oxidoreductase</keyword>
<accession>A0A261SBY7</accession>
<evidence type="ECO:0000256" key="3">
    <source>
        <dbReference type="ARBA" id="ARBA00023027"/>
    </source>
</evidence>
<dbReference type="InterPro" id="IPR043322">
    <property type="entry name" value="CtBP"/>
</dbReference>
<dbReference type="Proteomes" id="UP000216020">
    <property type="component" value="Unassembled WGS sequence"/>
</dbReference>
<dbReference type="Gene3D" id="3.40.50.720">
    <property type="entry name" value="NAD(P)-binding Rossmann-like Domain"/>
    <property type="match status" value="2"/>
</dbReference>
<dbReference type="FunFam" id="3.40.50.720:FF:000203">
    <property type="entry name" value="D-3-phosphoglycerate dehydrogenase (SerA)"/>
    <property type="match status" value="1"/>
</dbReference>
<dbReference type="GO" id="GO:0016618">
    <property type="term" value="F:hydroxypyruvate reductase [NAD(P)H] activity"/>
    <property type="evidence" value="ECO:0007669"/>
    <property type="project" value="TreeGrafter"/>
</dbReference>
<gene>
    <name evidence="7" type="ORF">CAL29_15735</name>
</gene>
<dbReference type="Pfam" id="PF02826">
    <property type="entry name" value="2-Hacid_dh_C"/>
    <property type="match status" value="1"/>
</dbReference>
<comment type="caution">
    <text evidence="7">The sequence shown here is derived from an EMBL/GenBank/DDBJ whole genome shotgun (WGS) entry which is preliminary data.</text>
</comment>
<dbReference type="InterPro" id="IPR036291">
    <property type="entry name" value="NAD(P)-bd_dom_sf"/>
</dbReference>
<dbReference type="InterPro" id="IPR006140">
    <property type="entry name" value="D-isomer_DH_NAD-bd"/>
</dbReference>
<dbReference type="InterPro" id="IPR006139">
    <property type="entry name" value="D-isomer_2_OHA_DH_cat_dom"/>
</dbReference>
<reference evidence="8" key="1">
    <citation type="submission" date="2017-05" db="EMBL/GenBank/DDBJ databases">
        <title>Complete and WGS of Bordetella genogroups.</title>
        <authorList>
            <person name="Spilker T."/>
            <person name="Lipuma J."/>
        </authorList>
    </citation>
    <scope>NUCLEOTIDE SEQUENCE [LARGE SCALE GENOMIC DNA]</scope>
    <source>
        <strain evidence="8">AU16122</strain>
    </source>
</reference>
<evidence type="ECO:0000256" key="2">
    <source>
        <dbReference type="ARBA" id="ARBA00023002"/>
    </source>
</evidence>
<keyword evidence="3" id="KW-0520">NAD</keyword>
<dbReference type="EMBL" id="NEVM01000002">
    <property type="protein sequence ID" value="OZI34904.1"/>
    <property type="molecule type" value="Genomic_DNA"/>
</dbReference>
<dbReference type="PANTHER" id="PTHR10996:SF283">
    <property type="entry name" value="GLYOXYLATE_HYDROXYPYRUVATE REDUCTASE B"/>
    <property type="match status" value="1"/>
</dbReference>
<evidence type="ECO:0000256" key="1">
    <source>
        <dbReference type="ARBA" id="ARBA00005854"/>
    </source>
</evidence>
<dbReference type="GO" id="GO:0005829">
    <property type="term" value="C:cytosol"/>
    <property type="evidence" value="ECO:0007669"/>
    <property type="project" value="TreeGrafter"/>
</dbReference>
<dbReference type="CDD" id="cd05299">
    <property type="entry name" value="CtBP_dh"/>
    <property type="match status" value="1"/>
</dbReference>
<dbReference type="GO" id="GO:0030267">
    <property type="term" value="F:glyoxylate reductase (NADPH) activity"/>
    <property type="evidence" value="ECO:0007669"/>
    <property type="project" value="TreeGrafter"/>
</dbReference>
<sequence>MSSSKKRRVVVTDYTFPDLDSERAAAQAHGADFESFQCSTEQEVKEAVEGADVALVQFAPMTGAAISGLAPGAGIVRYGIGFDNIALEAAFARGHEVGYVPDYCTAEVADHAAAMLLAALRKLPQLDASVRSGDWKAVAVAKPMKPFAETTVGFLGLGRIGTLVLARLKAFGFRFLVSDPQVDAERAAQLGAQSVDRDTLLRQADALSLHAPATPETTHAINAQTLRAMKPGAVIVNTARGRLIDEPALAEALCAGVIGGAALDVFEDEPLPSDSALRAAPNLILTPHAAWYSDAAIVRLQELAAADIGRILAGQGPRCPVPGSPLR</sequence>
<evidence type="ECO:0000259" key="5">
    <source>
        <dbReference type="Pfam" id="PF00389"/>
    </source>
</evidence>
<evidence type="ECO:0000256" key="4">
    <source>
        <dbReference type="RuleBase" id="RU003719"/>
    </source>
</evidence>